<dbReference type="GO" id="GO:0008776">
    <property type="term" value="F:acetate kinase activity"/>
    <property type="evidence" value="ECO:0007669"/>
    <property type="project" value="UniProtKB-UniRule"/>
</dbReference>
<comment type="cofactor">
    <cofactor evidence="6">
        <name>Mg(2+)</name>
        <dbReference type="ChEBI" id="CHEBI:18420"/>
    </cofactor>
    <cofactor evidence="6">
        <name>Mn(2+)</name>
        <dbReference type="ChEBI" id="CHEBI:29035"/>
    </cofactor>
    <text evidence="6">Mg(2+). Can also accept Mn(2+).</text>
</comment>
<evidence type="ECO:0000256" key="1">
    <source>
        <dbReference type="ARBA" id="ARBA00008748"/>
    </source>
</evidence>
<feature type="site" description="Transition state stabilizer" evidence="6">
    <location>
        <position position="168"/>
    </location>
</feature>
<feature type="binding site" evidence="6">
    <location>
        <begin position="289"/>
        <end position="291"/>
    </location>
    <ligand>
        <name>ATP</name>
        <dbReference type="ChEBI" id="CHEBI:30616"/>
    </ligand>
</feature>
<dbReference type="UniPathway" id="UPA00340">
    <property type="reaction ID" value="UER00458"/>
</dbReference>
<dbReference type="InterPro" id="IPR023865">
    <property type="entry name" value="Aliphatic_acid_kinase_CS"/>
</dbReference>
<dbReference type="InterPro" id="IPR004372">
    <property type="entry name" value="Ac/propionate_kinase"/>
</dbReference>
<protein>
    <recommendedName>
        <fullName evidence="6">Acetate kinase</fullName>
        <ecNumber evidence="6">2.7.2.1</ecNumber>
    </recommendedName>
    <alternativeName>
        <fullName evidence="6">Acetokinase</fullName>
    </alternativeName>
</protein>
<dbReference type="Pfam" id="PF00871">
    <property type="entry name" value="Acetate_kinase"/>
    <property type="match status" value="1"/>
</dbReference>
<keyword evidence="4 6" id="KW-0418">Kinase</keyword>
<dbReference type="InterPro" id="IPR043129">
    <property type="entry name" value="ATPase_NBD"/>
</dbReference>
<comment type="caution">
    <text evidence="6">Lacks conserved residue(s) required for the propagation of feature annotation.</text>
</comment>
<dbReference type="PROSITE" id="PS01075">
    <property type="entry name" value="ACETATE_KINASE_1"/>
    <property type="match status" value="1"/>
</dbReference>
<evidence type="ECO:0000313" key="8">
    <source>
        <dbReference type="EMBL" id="QNN25558.1"/>
    </source>
</evidence>
<keyword evidence="6" id="KW-0479">Metal-binding</keyword>
<dbReference type="HAMAP" id="MF_00020">
    <property type="entry name" value="Acetate_kinase"/>
    <property type="match status" value="1"/>
</dbReference>
<comment type="function">
    <text evidence="6">Catalyzes the formation of acetyl phosphate from acetate and ATP. Can also catalyze the reverse reaction.</text>
</comment>
<name>A0A7G9P5N7_9BACT</name>
<dbReference type="PIRSF" id="PIRSF000722">
    <property type="entry name" value="Acetate_prop_kin"/>
    <property type="match status" value="1"/>
</dbReference>
<dbReference type="GO" id="GO:0005737">
    <property type="term" value="C:cytoplasm"/>
    <property type="evidence" value="ECO:0007669"/>
    <property type="project" value="UniProtKB-SubCell"/>
</dbReference>
<evidence type="ECO:0000256" key="5">
    <source>
        <dbReference type="ARBA" id="ARBA00022840"/>
    </source>
</evidence>
<keyword evidence="6" id="KW-0460">Magnesium</keyword>
<feature type="binding site" evidence="6">
    <location>
        <begin position="337"/>
        <end position="341"/>
    </location>
    <ligand>
        <name>ATP</name>
        <dbReference type="ChEBI" id="CHEBI:30616"/>
    </ligand>
</feature>
<comment type="subcellular location">
    <subcellularLocation>
        <location evidence="6">Cytoplasm</location>
    </subcellularLocation>
</comment>
<organism evidence="8">
    <name type="scientific">uncultured Verrucomicrobiota bacterium</name>
    <dbReference type="NCBI Taxonomy" id="156588"/>
    <lineage>
        <taxon>Bacteria</taxon>
        <taxon>Pseudomonadati</taxon>
        <taxon>Verrucomicrobiota</taxon>
        <taxon>environmental samples</taxon>
    </lineage>
</organism>
<evidence type="ECO:0000256" key="6">
    <source>
        <dbReference type="HAMAP-Rule" id="MF_00020"/>
    </source>
</evidence>
<reference evidence="8" key="1">
    <citation type="journal article" date="2020" name="Environ.">
        <title>Characterization of sponge-associated Verrucomicrobia: microcompartment-based sugar utilization and enhanced toxin-antitoxin modules as features of host-associated Opitutales.</title>
        <authorList>
            <person name="Sizikov S."/>
            <person name="Burgsdorf I."/>
            <person name="Handley K.M."/>
            <person name="Lahyani M."/>
            <person name="Haber M."/>
            <person name="Steindler L."/>
        </authorList>
    </citation>
    <scope>NUCLEOTIDE SEQUENCE</scope>
</reference>
<proteinExistence type="inferred from homology"/>
<dbReference type="EC" id="2.7.2.1" evidence="6"/>
<dbReference type="GO" id="GO:0005524">
    <property type="term" value="F:ATP binding"/>
    <property type="evidence" value="ECO:0007669"/>
    <property type="project" value="UniProtKB-KW"/>
</dbReference>
<keyword evidence="6" id="KW-0963">Cytoplasm</keyword>
<dbReference type="SMR" id="A0A7G9P5N7"/>
<dbReference type="PANTHER" id="PTHR21060:SF15">
    <property type="entry name" value="ACETATE KINASE-RELATED"/>
    <property type="match status" value="1"/>
</dbReference>
<comment type="pathway">
    <text evidence="6">Metabolic intermediate biosynthesis; acetyl-CoA biosynthesis; acetyl-CoA from acetate: step 1/2.</text>
</comment>
<dbReference type="SUPFAM" id="SSF53067">
    <property type="entry name" value="Actin-like ATPase domain"/>
    <property type="match status" value="2"/>
</dbReference>
<dbReference type="EMBL" id="MN704371">
    <property type="protein sequence ID" value="QNN25558.1"/>
    <property type="molecule type" value="Genomic_DNA"/>
</dbReference>
<evidence type="ECO:0000256" key="3">
    <source>
        <dbReference type="ARBA" id="ARBA00022741"/>
    </source>
</evidence>
<dbReference type="InterPro" id="IPR000890">
    <property type="entry name" value="Aliphatic_acid_kin_short-chain"/>
</dbReference>
<dbReference type="Gene3D" id="3.30.420.40">
    <property type="match status" value="2"/>
</dbReference>
<dbReference type="GO" id="GO:0006083">
    <property type="term" value="P:acetate metabolic process"/>
    <property type="evidence" value="ECO:0007669"/>
    <property type="project" value="TreeGrafter"/>
</dbReference>
<sequence>MQLDKPYSTWRRAVKILIANLGSTSFKYRLFDLDGAGAALLAEGGFERATDYAPCIESMLDSLQRGGHLAAREEIEAVGFKTVLGKNLSGCVEGDDRVLEALNGFEEVAPAHNPAYAEGIRCFRDALPQARRVALFETAFHQWVDPVAREYAVPRSWRDIGIRRYGFHGASHKYVAERTAELLSHEALADRTRRLYVDGPGQWTGSSLRIISCHLGGSSSVAGIKNGIAMGISMGFSPQSGLPQNNRVGDLDAMAVPYACKALGLTLEEAERELSTRGGLLGLSEVSNDLRDIRKAAARGNSRAQFALDFLVDSIRHWAGSFFFKMGGADAICFTGGIGENGPDIRAKVCAGLENFGLSIDAGRNAALPSGGEGFISTEDSTFKALVIPANEELVVAREVYRKLIRDKGAKAHRDKGGNGDN</sequence>
<comment type="subunit">
    <text evidence="6">Homodimer.</text>
</comment>
<feature type="site" description="Transition state stabilizer" evidence="6">
    <location>
        <position position="247"/>
    </location>
</feature>
<feature type="binding site" evidence="6">
    <location>
        <position position="392"/>
    </location>
    <ligand>
        <name>Mg(2+)</name>
        <dbReference type="ChEBI" id="CHEBI:18420"/>
    </ligand>
</feature>
<accession>A0A7G9P5N7</accession>
<dbReference type="AlphaFoldDB" id="A0A7G9P5N7"/>
<comment type="catalytic activity">
    <reaction evidence="6">
        <text>acetate + ATP = acetyl phosphate + ADP</text>
        <dbReference type="Rhea" id="RHEA:11352"/>
        <dbReference type="ChEBI" id="CHEBI:22191"/>
        <dbReference type="ChEBI" id="CHEBI:30089"/>
        <dbReference type="ChEBI" id="CHEBI:30616"/>
        <dbReference type="ChEBI" id="CHEBI:456216"/>
        <dbReference type="EC" id="2.7.2.1"/>
    </reaction>
</comment>
<evidence type="ECO:0000256" key="4">
    <source>
        <dbReference type="ARBA" id="ARBA00022777"/>
    </source>
</evidence>
<dbReference type="GO" id="GO:0000287">
    <property type="term" value="F:magnesium ion binding"/>
    <property type="evidence" value="ECO:0007669"/>
    <property type="project" value="UniProtKB-UniRule"/>
</dbReference>
<gene>
    <name evidence="6" type="primary">ackA</name>
    <name evidence="8" type="ORF">bin01_2854</name>
</gene>
<dbReference type="PRINTS" id="PR00471">
    <property type="entry name" value="ACETATEKNASE"/>
</dbReference>
<dbReference type="PANTHER" id="PTHR21060">
    <property type="entry name" value="ACETATE KINASE"/>
    <property type="match status" value="1"/>
</dbReference>
<comment type="similarity">
    <text evidence="1 6 7">Belongs to the acetokinase family.</text>
</comment>
<keyword evidence="2 6" id="KW-0808">Transferase</keyword>
<evidence type="ECO:0000256" key="7">
    <source>
        <dbReference type="RuleBase" id="RU003835"/>
    </source>
</evidence>
<keyword evidence="3 6" id="KW-0547">Nucleotide-binding</keyword>
<dbReference type="GO" id="GO:0006085">
    <property type="term" value="P:acetyl-CoA biosynthetic process"/>
    <property type="evidence" value="ECO:0007669"/>
    <property type="project" value="UniProtKB-UniRule"/>
</dbReference>
<keyword evidence="5 6" id="KW-0067">ATP-binding</keyword>
<evidence type="ECO:0000256" key="2">
    <source>
        <dbReference type="ARBA" id="ARBA00022679"/>
    </source>
</evidence>